<keyword evidence="6" id="KW-0472">Membrane</keyword>
<dbReference type="PROSITE" id="PS50214">
    <property type="entry name" value="DISINTEGRIN_2"/>
    <property type="match status" value="1"/>
</dbReference>
<dbReference type="OrthoDB" id="5951731at2759"/>
<sequence length="750" mass="79857">MRVGLQTSLAACFHFSCILAHSTRRQAIQVVDTVGDVGFFSRQSPASSDAPIEISFYASSTGSVNLELSPTPDLFDNTQVIYHDTQGGFLRSEEINPDDYWVYKGYAMQSSSETMETLRVGHARVLIHSLQPLLFEGSFQVGEAMYHVQLLEDYNRDWQLGDAKPDTSDPDTMVVWTDSSLEPRLAKRSGSTWDDELPSVCNSDNLDAGLNGYSSSVGALIKRQLVGDTGRTFVTQAQLARTIGSTAGCPTEKLVALIGVAADCNFVAGFSSTQAVRSNIISAINQASQVYESAFNITLGLASIVLTESSCPTSQSSSSPWNTACDSSTTIEDRLNRFSQWRGQQSDSYSAWLLLSTCNTASEIGVAWLGTLCNANTTTQSSSSVSSTGVVTSAAGGTSYWKTFAHELGHIFGANHDCTASCSLDTSTTCCPLSAGTCSSAGAFLMNPSSSFSATRFSPCTVGQVCTNLLRRTVASSCLSRNQNVKLETAATCGNGIVEEGEDCDCGGTAECANNPCCNPTTCKFNTGAVCDPSNAACCTQQCQFAGNSTICRASAGPCDPGESCSGTSGQCPEDGFARNGQSCGSNGLVCASGQCTSRDAQCQQQFNGSSGACDDVQCALTCRVQGQCYIANQYFISGTPCGNGGVCRLGNCDQGSVGNQITSWFERNRNWFIPVIAVVGGLIVITVLWCLISPCLRKKRKNTPPPQMTYSSQQYAPQGQYPAVQPTQYYPPANYPQYPPTVATRSRPY</sequence>
<dbReference type="RefSeq" id="XP_040724575.1">
    <property type="nucleotide sequence ID" value="XM_040872376.1"/>
</dbReference>
<gene>
    <name evidence="9" type="ORF">BCR37DRAFT_58991</name>
</gene>
<feature type="domain" description="Peptidase M12B" evidence="8">
    <location>
        <begin position="253"/>
        <end position="465"/>
    </location>
</feature>
<accession>A0A1Y2FAJ0</accession>
<keyword evidence="4" id="KW-0862">Zinc</keyword>
<dbReference type="InterPro" id="IPR024079">
    <property type="entry name" value="MetalloPept_cat_dom_sf"/>
</dbReference>
<dbReference type="GO" id="GO:0006508">
    <property type="term" value="P:proteolysis"/>
    <property type="evidence" value="ECO:0007669"/>
    <property type="project" value="InterPro"/>
</dbReference>
<comment type="caution">
    <text evidence="9">The sequence shown here is derived from an EMBL/GenBank/DDBJ whole genome shotgun (WGS) entry which is preliminary data.</text>
</comment>
<evidence type="ECO:0000259" key="7">
    <source>
        <dbReference type="PROSITE" id="PS50214"/>
    </source>
</evidence>
<dbReference type="PROSITE" id="PS50215">
    <property type="entry name" value="ADAM_MEPRO"/>
    <property type="match status" value="1"/>
</dbReference>
<dbReference type="FunFam" id="4.10.70.10:FF:000003">
    <property type="entry name" value="Disintegrin and metalloproteinase domain-containing protein 17"/>
    <property type="match status" value="1"/>
</dbReference>
<evidence type="ECO:0000256" key="5">
    <source>
        <dbReference type="SAM" id="MobiDB-lite"/>
    </source>
</evidence>
<keyword evidence="10" id="KW-1185">Reference proteome</keyword>
<evidence type="ECO:0000313" key="10">
    <source>
        <dbReference type="Proteomes" id="UP000193685"/>
    </source>
</evidence>
<evidence type="ECO:0000259" key="8">
    <source>
        <dbReference type="PROSITE" id="PS50215"/>
    </source>
</evidence>
<keyword evidence="6" id="KW-0812">Transmembrane</keyword>
<dbReference type="EMBL" id="MCFI01000012">
    <property type="protein sequence ID" value="ORY80930.1"/>
    <property type="molecule type" value="Genomic_DNA"/>
</dbReference>
<dbReference type="Pfam" id="PF13688">
    <property type="entry name" value="Reprolysin_5"/>
    <property type="match status" value="1"/>
</dbReference>
<comment type="function">
    <text evidence="2">Probable zinc protease.</text>
</comment>
<dbReference type="InterPro" id="IPR001762">
    <property type="entry name" value="Disintegrin_dom"/>
</dbReference>
<dbReference type="PANTHER" id="PTHR11905:SF159">
    <property type="entry name" value="ADAM METALLOPROTEASE"/>
    <property type="match status" value="1"/>
</dbReference>
<protein>
    <recommendedName>
        <fullName evidence="3">Disintegrin and metalloproteinase domain-containing protein B</fullName>
    </recommendedName>
</protein>
<comment type="caution">
    <text evidence="4">Lacks conserved residue(s) required for the propagation of feature annotation.</text>
</comment>
<dbReference type="SUPFAM" id="SSF57552">
    <property type="entry name" value="Blood coagulation inhibitor (disintegrin)"/>
    <property type="match status" value="1"/>
</dbReference>
<dbReference type="InterPro" id="IPR036436">
    <property type="entry name" value="Disintegrin_dom_sf"/>
</dbReference>
<dbReference type="STRING" id="56484.A0A1Y2FAJ0"/>
<feature type="binding site" evidence="4">
    <location>
        <position position="416"/>
    </location>
    <ligand>
        <name>Zn(2+)</name>
        <dbReference type="ChEBI" id="CHEBI:29105"/>
        <note>catalytic</note>
    </ligand>
</feature>
<dbReference type="Proteomes" id="UP000193685">
    <property type="component" value="Unassembled WGS sequence"/>
</dbReference>
<name>A0A1Y2FAJ0_PROLT</name>
<evidence type="ECO:0000256" key="1">
    <source>
        <dbReference type="ARBA" id="ARBA00023157"/>
    </source>
</evidence>
<dbReference type="Gene3D" id="3.40.1620.60">
    <property type="match status" value="1"/>
</dbReference>
<dbReference type="PANTHER" id="PTHR11905">
    <property type="entry name" value="ADAM A DISINTEGRIN AND METALLOPROTEASE DOMAIN"/>
    <property type="match status" value="1"/>
</dbReference>
<organism evidence="9 10">
    <name type="scientific">Protomyces lactucae-debilis</name>
    <dbReference type="NCBI Taxonomy" id="2754530"/>
    <lineage>
        <taxon>Eukaryota</taxon>
        <taxon>Fungi</taxon>
        <taxon>Dikarya</taxon>
        <taxon>Ascomycota</taxon>
        <taxon>Taphrinomycotina</taxon>
        <taxon>Taphrinomycetes</taxon>
        <taxon>Taphrinales</taxon>
        <taxon>Protomycetaceae</taxon>
        <taxon>Protomyces</taxon>
    </lineage>
</organism>
<keyword evidence="4" id="KW-0479">Metal-binding</keyword>
<dbReference type="SUPFAM" id="SSF55486">
    <property type="entry name" value="Metalloproteases ('zincins'), catalytic domain"/>
    <property type="match status" value="1"/>
</dbReference>
<evidence type="ECO:0000256" key="4">
    <source>
        <dbReference type="PROSITE-ProRule" id="PRU00276"/>
    </source>
</evidence>
<keyword evidence="1" id="KW-1015">Disulfide bond</keyword>
<dbReference type="Pfam" id="PF00200">
    <property type="entry name" value="Disintegrin"/>
    <property type="match status" value="1"/>
</dbReference>
<feature type="compositionally biased region" description="Polar residues" evidence="5">
    <location>
        <begin position="709"/>
        <end position="718"/>
    </location>
</feature>
<evidence type="ECO:0000256" key="6">
    <source>
        <dbReference type="SAM" id="Phobius"/>
    </source>
</evidence>
<evidence type="ECO:0000313" key="9">
    <source>
        <dbReference type="EMBL" id="ORY80930.1"/>
    </source>
</evidence>
<dbReference type="Gene3D" id="4.10.70.10">
    <property type="entry name" value="Disintegrin domain"/>
    <property type="match status" value="1"/>
</dbReference>
<dbReference type="AlphaFoldDB" id="A0A1Y2FAJ0"/>
<dbReference type="GO" id="GO:0004222">
    <property type="term" value="F:metalloendopeptidase activity"/>
    <property type="evidence" value="ECO:0007669"/>
    <property type="project" value="InterPro"/>
</dbReference>
<dbReference type="OMA" id="YGLQQNF"/>
<dbReference type="Gene3D" id="3.40.390.10">
    <property type="entry name" value="Collagenase (Catalytic Domain)"/>
    <property type="match status" value="1"/>
</dbReference>
<feature type="binding site" evidence="4">
    <location>
        <position position="410"/>
    </location>
    <ligand>
        <name>Zn(2+)</name>
        <dbReference type="ChEBI" id="CHEBI:29105"/>
        <note>catalytic</note>
    </ligand>
</feature>
<evidence type="ECO:0000256" key="2">
    <source>
        <dbReference type="ARBA" id="ARBA00056552"/>
    </source>
</evidence>
<feature type="transmembrane region" description="Helical" evidence="6">
    <location>
        <begin position="672"/>
        <end position="693"/>
    </location>
</feature>
<dbReference type="GeneID" id="63788975"/>
<dbReference type="GO" id="GO:0046872">
    <property type="term" value="F:metal ion binding"/>
    <property type="evidence" value="ECO:0007669"/>
    <property type="project" value="UniProtKB-KW"/>
</dbReference>
<dbReference type="InterPro" id="IPR001590">
    <property type="entry name" value="Peptidase_M12B"/>
</dbReference>
<keyword evidence="6" id="KW-1133">Transmembrane helix</keyword>
<reference evidence="9 10" key="1">
    <citation type="submission" date="2016-07" db="EMBL/GenBank/DDBJ databases">
        <title>Pervasive Adenine N6-methylation of Active Genes in Fungi.</title>
        <authorList>
            <consortium name="DOE Joint Genome Institute"/>
            <person name="Mondo S.J."/>
            <person name="Dannebaum R.O."/>
            <person name="Kuo R.C."/>
            <person name="Labutti K."/>
            <person name="Haridas S."/>
            <person name="Kuo A."/>
            <person name="Salamov A."/>
            <person name="Ahrendt S.R."/>
            <person name="Lipzen A."/>
            <person name="Sullivan W."/>
            <person name="Andreopoulos W.B."/>
            <person name="Clum A."/>
            <person name="Lindquist E."/>
            <person name="Daum C."/>
            <person name="Ramamoorthy G.K."/>
            <person name="Gryganskyi A."/>
            <person name="Culley D."/>
            <person name="Magnuson J.K."/>
            <person name="James T.Y."/>
            <person name="O'Malley M.A."/>
            <person name="Stajich J.E."/>
            <person name="Spatafora J.W."/>
            <person name="Visel A."/>
            <person name="Grigoriev I.V."/>
        </authorList>
    </citation>
    <scope>NUCLEOTIDE SEQUENCE [LARGE SCALE GENOMIC DNA]</scope>
    <source>
        <strain evidence="9 10">12-1054</strain>
    </source>
</reference>
<feature type="region of interest" description="Disordered" evidence="5">
    <location>
        <begin position="702"/>
        <end position="750"/>
    </location>
</feature>
<feature type="domain" description="Disintegrin" evidence="7">
    <location>
        <begin position="490"/>
        <end position="580"/>
    </location>
</feature>
<feature type="active site" evidence="4">
    <location>
        <position position="407"/>
    </location>
</feature>
<evidence type="ECO:0000256" key="3">
    <source>
        <dbReference type="ARBA" id="ARBA00074021"/>
    </source>
</evidence>
<proteinExistence type="predicted"/>
<feature type="binding site" evidence="4">
    <location>
        <position position="406"/>
    </location>
    <ligand>
        <name>Zn(2+)</name>
        <dbReference type="ChEBI" id="CHEBI:29105"/>
        <note>catalytic</note>
    </ligand>
</feature>
<dbReference type="SMART" id="SM00050">
    <property type="entry name" value="DISIN"/>
    <property type="match status" value="1"/>
</dbReference>